<dbReference type="RefSeq" id="WP_341411332.1">
    <property type="nucleotide sequence ID" value="NZ_JBBUTH010000008.1"/>
</dbReference>
<keyword evidence="1" id="KW-0732">Signal</keyword>
<feature type="domain" description="DUF2059" evidence="2">
    <location>
        <begin position="91"/>
        <end position="148"/>
    </location>
</feature>
<dbReference type="Proteomes" id="UP001365405">
    <property type="component" value="Unassembled WGS sequence"/>
</dbReference>
<organism evidence="3 4">
    <name type="scientific">Pseudaquabacterium inlustre</name>
    <dbReference type="NCBI Taxonomy" id="2984192"/>
    <lineage>
        <taxon>Bacteria</taxon>
        <taxon>Pseudomonadati</taxon>
        <taxon>Pseudomonadota</taxon>
        <taxon>Betaproteobacteria</taxon>
        <taxon>Burkholderiales</taxon>
        <taxon>Sphaerotilaceae</taxon>
        <taxon>Pseudaquabacterium</taxon>
    </lineage>
</organism>
<name>A0ABU9CM28_9BURK</name>
<evidence type="ECO:0000313" key="4">
    <source>
        <dbReference type="Proteomes" id="UP001365405"/>
    </source>
</evidence>
<feature type="signal peptide" evidence="1">
    <location>
        <begin position="1"/>
        <end position="19"/>
    </location>
</feature>
<keyword evidence="4" id="KW-1185">Reference proteome</keyword>
<feature type="chain" id="PRO_5045766523" evidence="1">
    <location>
        <begin position="20"/>
        <end position="165"/>
    </location>
</feature>
<protein>
    <submittedName>
        <fullName evidence="3">DUF2059 domain-containing protein</fullName>
    </submittedName>
</protein>
<gene>
    <name evidence="3" type="ORF">AACH10_15375</name>
</gene>
<reference evidence="3 4" key="1">
    <citation type="submission" date="2024-04" db="EMBL/GenBank/DDBJ databases">
        <title>Novel species of the genus Ideonella isolated from streams.</title>
        <authorList>
            <person name="Lu H."/>
        </authorList>
    </citation>
    <scope>NUCLEOTIDE SEQUENCE [LARGE SCALE GENOMIC DNA]</scope>
    <source>
        <strain evidence="3 4">DXS22W</strain>
    </source>
</reference>
<sequence>MRRLVTLICLAATLATAQAAPPSEASIEALLTVTKAERLLDGMYANIEQMMRQSMQAAVQGQTLSDEQRRVLDAAPARLAKVMREELSYASLKPLYVGIYRESFTQDEVDGLLTFYRSPAGVAMIEKMPLVMQKSLVGVQQRMGPIMDKLRQAMEAAVADAKAAK</sequence>
<dbReference type="EMBL" id="JBBUTH010000008">
    <property type="protein sequence ID" value="MEK8051630.1"/>
    <property type="molecule type" value="Genomic_DNA"/>
</dbReference>
<evidence type="ECO:0000313" key="3">
    <source>
        <dbReference type="EMBL" id="MEK8051630.1"/>
    </source>
</evidence>
<comment type="caution">
    <text evidence="3">The sequence shown here is derived from an EMBL/GenBank/DDBJ whole genome shotgun (WGS) entry which is preliminary data.</text>
</comment>
<evidence type="ECO:0000259" key="2">
    <source>
        <dbReference type="Pfam" id="PF09832"/>
    </source>
</evidence>
<dbReference type="InterPro" id="IPR018637">
    <property type="entry name" value="DUF2059"/>
</dbReference>
<evidence type="ECO:0000256" key="1">
    <source>
        <dbReference type="SAM" id="SignalP"/>
    </source>
</evidence>
<accession>A0ABU9CM28</accession>
<dbReference type="Pfam" id="PF09832">
    <property type="entry name" value="DUF2059"/>
    <property type="match status" value="1"/>
</dbReference>
<proteinExistence type="predicted"/>